<feature type="compositionally biased region" description="Polar residues" evidence="1">
    <location>
        <begin position="917"/>
        <end position="965"/>
    </location>
</feature>
<evidence type="ECO:0000313" key="2">
    <source>
        <dbReference type="EMBL" id="CAL7939534.1"/>
    </source>
</evidence>
<comment type="caution">
    <text evidence="2">The sequence shown here is derived from an EMBL/GenBank/DDBJ whole genome shotgun (WGS) entry which is preliminary data.</text>
</comment>
<sequence length="1027" mass="114574">MDQSLRTLATQLLNVSNHEAPPEILDNVIKKPNGSQKPIEKNEVTSMKEINVNNGQPSSVGFGRPVNSKFGYFETSHPGQAMAITEEELEREMSSTRLMTAYKNQATTTGGISTWILLNPPSTTVKTIEAEKKTKAPSETEAKMTVSPTTLMERVETTERVIEKATMPVSTTTVTEEPSTTKKFVTVTTKKTTEAKPEKTPSTEKMESVPTTTAKVPQTTMTVSDSKETTITTKKVQVVRTTPKPKIVTIKTTVLSKPPGSKTPRPNQQNRPKPPMRRTTVKPDIAKNESISTGKVEKVTFRPVQMITIPKNKVDSTEKPMFVTKIKASILMETQKTTTQPSVPTTTSFEATTTPKLSAASSELAAVPVKPKPIGTKVSNILKVQLKKPLDEATKIEIEPIKVNAPVLKIEKVEKEDTKNEDAEKETESLDNTRIDSMKFDFNPELTKFNVDTEVSSSSSTSTTPSTTSTSTTKRPRNNSKRKKNKGRRRKPATSTTTTISPLVVSSTMQELVTEETIIENGIQESKIVPETKLAGNGTKTKKKPAATPISMQIYNYLSREVMPSFGVMSLVGLGLGLASYFLYPFGGTVTRRNYEVEPKYKYNFDEYGGNYGQNEEEVLSKVLQGMTSDEMKYPGPKDYDNNYYKYQHYDGGYNPQITKKSDQRYPSSSPMYRPENTASVLKYKNNDYRYPDASSTPNYYDRPKHPEYVVGSVAPGSVNRQFVVGSVPKDYSPYDEKIPSLSTTGKLPNGYEPTESVQVQFDRDANQNFNYPLAPVQSYGQTQTARPEETYEEVEITPTAVAVEHGPRSLRSKRSLPDPPLTLLSKIYGSRRKRDSVIQIIPTKRELEGEQKEEDLSNEIVNIIDSALPEEDYANAKKKKNKFTEEDFLNQRRKEKEKEKQKEKEKEKEKTRLKAETTTSQNSETSIATSTEPSVVSSTMKATTDSSTSIEMDTTATSSKTTEQSDAESTEPTTEKPTESNGYNFFNIVKKIAEIKFRLGLTILKHASEGFARYLGHVQKRINGEE</sequence>
<feature type="compositionally biased region" description="Polar residues" evidence="1">
    <location>
        <begin position="493"/>
        <end position="503"/>
    </location>
</feature>
<feature type="compositionally biased region" description="Basic residues" evidence="1">
    <location>
        <begin position="474"/>
        <end position="492"/>
    </location>
</feature>
<feature type="region of interest" description="Disordered" evidence="1">
    <location>
        <begin position="885"/>
        <end position="982"/>
    </location>
</feature>
<feature type="compositionally biased region" description="Polar residues" evidence="1">
    <location>
        <begin position="209"/>
        <end position="226"/>
    </location>
</feature>
<evidence type="ECO:0000256" key="1">
    <source>
        <dbReference type="SAM" id="MobiDB-lite"/>
    </source>
</evidence>
<gene>
    <name evidence="2" type="ORF">XYLVIOL_LOCUS3948</name>
</gene>
<keyword evidence="3" id="KW-1185">Reference proteome</keyword>
<protein>
    <submittedName>
        <fullName evidence="2">Uncharacterized protein</fullName>
    </submittedName>
</protein>
<feature type="compositionally biased region" description="Basic and acidic residues" evidence="1">
    <location>
        <begin position="885"/>
        <end position="916"/>
    </location>
</feature>
<name>A0ABP1NEV5_XYLVO</name>
<dbReference type="EMBL" id="CAXAJV020001290">
    <property type="protein sequence ID" value="CAL7939534.1"/>
    <property type="molecule type" value="Genomic_DNA"/>
</dbReference>
<reference evidence="2 3" key="1">
    <citation type="submission" date="2024-08" db="EMBL/GenBank/DDBJ databases">
        <authorList>
            <person name="Will J Nash"/>
            <person name="Angela Man"/>
            <person name="Seanna McTaggart"/>
            <person name="Kendall Baker"/>
            <person name="Tom Barker"/>
            <person name="Leah Catchpole"/>
            <person name="Alex Durrant"/>
            <person name="Karim Gharbi"/>
            <person name="Naomi Irish"/>
            <person name="Gemy Kaithakottil"/>
            <person name="Debby Ku"/>
            <person name="Aaliyah Providence"/>
            <person name="Felix Shaw"/>
            <person name="David Swarbreck"/>
            <person name="Chris Watkins"/>
            <person name="Ann M. McCartney"/>
            <person name="Giulio Formenti"/>
            <person name="Alice Mouton"/>
            <person name="Noel Vella"/>
            <person name="Bjorn M von Reumont"/>
            <person name="Adriana Vella"/>
            <person name="Wilfried Haerty"/>
        </authorList>
    </citation>
    <scope>NUCLEOTIDE SEQUENCE [LARGE SCALE GENOMIC DNA]</scope>
</reference>
<accession>A0ABP1NEV5</accession>
<feature type="compositionally biased region" description="Basic and acidic residues" evidence="1">
    <location>
        <begin position="192"/>
        <end position="207"/>
    </location>
</feature>
<evidence type="ECO:0000313" key="3">
    <source>
        <dbReference type="Proteomes" id="UP001642520"/>
    </source>
</evidence>
<feature type="region of interest" description="Disordered" evidence="1">
    <location>
        <begin position="451"/>
        <end position="503"/>
    </location>
</feature>
<feature type="region of interest" description="Disordered" evidence="1">
    <location>
        <begin position="192"/>
        <end position="226"/>
    </location>
</feature>
<feature type="region of interest" description="Disordered" evidence="1">
    <location>
        <begin position="253"/>
        <end position="282"/>
    </location>
</feature>
<feature type="region of interest" description="Disordered" evidence="1">
    <location>
        <begin position="415"/>
        <end position="436"/>
    </location>
</feature>
<feature type="compositionally biased region" description="Low complexity" evidence="1">
    <location>
        <begin position="456"/>
        <end position="473"/>
    </location>
</feature>
<dbReference type="Proteomes" id="UP001642520">
    <property type="component" value="Unassembled WGS sequence"/>
</dbReference>
<organism evidence="2 3">
    <name type="scientific">Xylocopa violacea</name>
    <name type="common">Violet carpenter bee</name>
    <name type="synonym">Apis violacea</name>
    <dbReference type="NCBI Taxonomy" id="135666"/>
    <lineage>
        <taxon>Eukaryota</taxon>
        <taxon>Metazoa</taxon>
        <taxon>Ecdysozoa</taxon>
        <taxon>Arthropoda</taxon>
        <taxon>Hexapoda</taxon>
        <taxon>Insecta</taxon>
        <taxon>Pterygota</taxon>
        <taxon>Neoptera</taxon>
        <taxon>Endopterygota</taxon>
        <taxon>Hymenoptera</taxon>
        <taxon>Apocrita</taxon>
        <taxon>Aculeata</taxon>
        <taxon>Apoidea</taxon>
        <taxon>Anthophila</taxon>
        <taxon>Apidae</taxon>
        <taxon>Xylocopa</taxon>
        <taxon>Xylocopa</taxon>
    </lineage>
</organism>
<proteinExistence type="predicted"/>